<sequence length="178" mass="19253">MSGAFETNVNLLCFSSAKEAEASATQAAAVCGGIVVEIGRVEVANLYVSFHGVVPRMMAKARFRQGYTEMTSALMTKPPLPCSLNTTWASILKPERLIGYLVLNDFGPVSGVTTTKEWDEESGPPDTVLCQLRFERTLFSMPTVAHGVTYCEACGSQIPADRVLAVPGVRRCVKCQDN</sequence>
<proteinExistence type="predicted"/>
<dbReference type="GO" id="GO:0008270">
    <property type="term" value="F:zinc ion binding"/>
    <property type="evidence" value="ECO:0007669"/>
    <property type="project" value="UniProtKB-KW"/>
</dbReference>
<evidence type="ECO:0000256" key="3">
    <source>
        <dbReference type="ARBA" id="ARBA00022833"/>
    </source>
</evidence>
<dbReference type="EMBL" id="FZOC01000004">
    <property type="protein sequence ID" value="SNS03368.1"/>
    <property type="molecule type" value="Genomic_DNA"/>
</dbReference>
<keyword evidence="2" id="KW-0863">Zinc-finger</keyword>
<keyword evidence="3" id="KW-0862">Zinc</keyword>
<reference evidence="6 7" key="1">
    <citation type="submission" date="2017-06" db="EMBL/GenBank/DDBJ databases">
        <authorList>
            <person name="Kim H.J."/>
            <person name="Triplett B.A."/>
        </authorList>
    </citation>
    <scope>NUCLEOTIDE SEQUENCE [LARGE SCALE GENOMIC DNA]</scope>
    <source>
        <strain evidence="6 7">DSM 13116</strain>
    </source>
</reference>
<dbReference type="InterPro" id="IPR020458">
    <property type="entry name" value="Znf_DskA_TraR_CS"/>
</dbReference>
<dbReference type="AlphaFoldDB" id="A0A239B7T1"/>
<dbReference type="PROSITE" id="PS01102">
    <property type="entry name" value="ZF_DKSA_1"/>
    <property type="match status" value="1"/>
</dbReference>
<name>A0A239B7T1_9BACT</name>
<evidence type="ECO:0000256" key="4">
    <source>
        <dbReference type="PROSITE-ProRule" id="PRU00510"/>
    </source>
</evidence>
<gene>
    <name evidence="6" type="ORF">SAMN04488503_2461</name>
</gene>
<evidence type="ECO:0000259" key="5">
    <source>
        <dbReference type="Pfam" id="PF01258"/>
    </source>
</evidence>
<dbReference type="InterPro" id="IPR000962">
    <property type="entry name" value="Znf_DskA_TraR"/>
</dbReference>
<evidence type="ECO:0000256" key="2">
    <source>
        <dbReference type="ARBA" id="ARBA00022771"/>
    </source>
</evidence>
<evidence type="ECO:0000313" key="6">
    <source>
        <dbReference type="EMBL" id="SNS03368.1"/>
    </source>
</evidence>
<organism evidence="6 7">
    <name type="scientific">Humidesulfovibrio mexicanus</name>
    <dbReference type="NCBI Taxonomy" id="147047"/>
    <lineage>
        <taxon>Bacteria</taxon>
        <taxon>Pseudomonadati</taxon>
        <taxon>Thermodesulfobacteriota</taxon>
        <taxon>Desulfovibrionia</taxon>
        <taxon>Desulfovibrionales</taxon>
        <taxon>Desulfovibrionaceae</taxon>
        <taxon>Humidesulfovibrio</taxon>
    </lineage>
</organism>
<accession>A0A239B7T1</accession>
<feature type="domain" description="Zinc finger DksA/TraR C4-type" evidence="5">
    <location>
        <begin position="150"/>
        <end position="176"/>
    </location>
</feature>
<dbReference type="PROSITE" id="PS51128">
    <property type="entry name" value="ZF_DKSA_2"/>
    <property type="match status" value="1"/>
</dbReference>
<protein>
    <submittedName>
        <fullName evidence="6">DksA/traR C4-type zinc finger</fullName>
    </submittedName>
</protein>
<evidence type="ECO:0000313" key="7">
    <source>
        <dbReference type="Proteomes" id="UP000198324"/>
    </source>
</evidence>
<dbReference type="RefSeq" id="WP_089274649.1">
    <property type="nucleotide sequence ID" value="NZ_FZOC01000004.1"/>
</dbReference>
<feature type="zinc finger region" description="dksA C4-type" evidence="4">
    <location>
        <begin position="151"/>
        <end position="175"/>
    </location>
</feature>
<dbReference type="Gene3D" id="1.20.120.910">
    <property type="entry name" value="DksA, coiled-coil domain"/>
    <property type="match status" value="1"/>
</dbReference>
<dbReference type="SUPFAM" id="SSF57716">
    <property type="entry name" value="Glucocorticoid receptor-like (DNA-binding domain)"/>
    <property type="match status" value="1"/>
</dbReference>
<evidence type="ECO:0000256" key="1">
    <source>
        <dbReference type="ARBA" id="ARBA00022723"/>
    </source>
</evidence>
<dbReference type="Proteomes" id="UP000198324">
    <property type="component" value="Unassembled WGS sequence"/>
</dbReference>
<dbReference type="Pfam" id="PF01258">
    <property type="entry name" value="zf-dskA_traR"/>
    <property type="match status" value="1"/>
</dbReference>
<keyword evidence="7" id="KW-1185">Reference proteome</keyword>
<keyword evidence="1" id="KW-0479">Metal-binding</keyword>